<comment type="caution">
    <text evidence="1">The sequence shown here is derived from an EMBL/GenBank/DDBJ whole genome shotgun (WGS) entry which is preliminary data.</text>
</comment>
<feature type="non-terminal residue" evidence="1">
    <location>
        <position position="94"/>
    </location>
</feature>
<dbReference type="AlphaFoldDB" id="A0AAD4SP30"/>
<dbReference type="EMBL" id="JAJJMB010009057">
    <property type="protein sequence ID" value="KAI3916742.1"/>
    <property type="molecule type" value="Genomic_DNA"/>
</dbReference>
<protein>
    <submittedName>
        <fullName evidence="1">Uncharacterized protein</fullName>
    </submittedName>
</protein>
<organism evidence="1 2">
    <name type="scientific">Papaver atlanticum</name>
    <dbReference type="NCBI Taxonomy" id="357466"/>
    <lineage>
        <taxon>Eukaryota</taxon>
        <taxon>Viridiplantae</taxon>
        <taxon>Streptophyta</taxon>
        <taxon>Embryophyta</taxon>
        <taxon>Tracheophyta</taxon>
        <taxon>Spermatophyta</taxon>
        <taxon>Magnoliopsida</taxon>
        <taxon>Ranunculales</taxon>
        <taxon>Papaveraceae</taxon>
        <taxon>Papaveroideae</taxon>
        <taxon>Papaver</taxon>
    </lineage>
</organism>
<evidence type="ECO:0000313" key="2">
    <source>
        <dbReference type="Proteomes" id="UP001202328"/>
    </source>
</evidence>
<gene>
    <name evidence="1" type="ORF">MKW98_021749</name>
</gene>
<keyword evidence="2" id="KW-1185">Reference proteome</keyword>
<proteinExistence type="predicted"/>
<sequence>FLLFTTWIRDCEGRGSKILTGAWKSYGNWHRIGNGENSTGIFRLNTLGALCADFGGYGIAYEIEATDYNVVGEEIQGYGVAAELMWNCFFLFGD</sequence>
<dbReference type="Proteomes" id="UP001202328">
    <property type="component" value="Unassembled WGS sequence"/>
</dbReference>
<accession>A0AAD4SP30</accession>
<name>A0AAD4SP30_9MAGN</name>
<evidence type="ECO:0000313" key="1">
    <source>
        <dbReference type="EMBL" id="KAI3916742.1"/>
    </source>
</evidence>
<reference evidence="1" key="1">
    <citation type="submission" date="2022-04" db="EMBL/GenBank/DDBJ databases">
        <title>A functionally conserved STORR gene fusion in Papaver species that diverged 16.8 million years ago.</title>
        <authorList>
            <person name="Catania T."/>
        </authorList>
    </citation>
    <scope>NUCLEOTIDE SEQUENCE</scope>
    <source>
        <strain evidence="1">S-188037</strain>
    </source>
</reference>